<proteinExistence type="predicted"/>
<dbReference type="EMBL" id="PFOI01000035">
    <property type="protein sequence ID" value="PIZ70801.1"/>
    <property type="molecule type" value="Genomic_DNA"/>
</dbReference>
<organism evidence="2 3">
    <name type="scientific">Candidatus Portnoybacteria bacterium CG_4_10_14_0_2_um_filter_39_11</name>
    <dbReference type="NCBI Taxonomy" id="1974797"/>
    <lineage>
        <taxon>Bacteria</taxon>
        <taxon>Candidatus Portnoyibacteriota</taxon>
    </lineage>
</organism>
<evidence type="ECO:0000313" key="2">
    <source>
        <dbReference type="EMBL" id="PIZ70801.1"/>
    </source>
</evidence>
<sequence length="120" mass="13523">MTCYCFRPNQMKIKNAQEYVLDPSVKRRAIYSVILLGFLGVAILGYLWQTNSFVGRGYKMAELKKQQIVIEAQAKETEIILSEMQSLKNLKSQARNLGMVAIDTVSYLSLTDTGVIALLK</sequence>
<evidence type="ECO:0008006" key="4">
    <source>
        <dbReference type="Google" id="ProtNLM"/>
    </source>
</evidence>
<keyword evidence="1" id="KW-0812">Transmembrane</keyword>
<feature type="transmembrane region" description="Helical" evidence="1">
    <location>
        <begin position="29"/>
        <end position="48"/>
    </location>
</feature>
<dbReference type="AlphaFoldDB" id="A0A2M7UHV5"/>
<accession>A0A2M7UHV5</accession>
<comment type="caution">
    <text evidence="2">The sequence shown here is derived from an EMBL/GenBank/DDBJ whole genome shotgun (WGS) entry which is preliminary data.</text>
</comment>
<protein>
    <recommendedName>
        <fullName evidence="4">Cell division protein FtsL</fullName>
    </recommendedName>
</protein>
<name>A0A2M7UHV5_9BACT</name>
<dbReference type="Proteomes" id="UP000231071">
    <property type="component" value="Unassembled WGS sequence"/>
</dbReference>
<gene>
    <name evidence="2" type="ORF">COY09_02110</name>
</gene>
<keyword evidence="1" id="KW-1133">Transmembrane helix</keyword>
<keyword evidence="1" id="KW-0472">Membrane</keyword>
<reference evidence="3" key="1">
    <citation type="submission" date="2017-09" db="EMBL/GenBank/DDBJ databases">
        <title>Depth-based differentiation of microbial function through sediment-hosted aquifers and enrichment of novel symbionts in the deep terrestrial subsurface.</title>
        <authorList>
            <person name="Probst A.J."/>
            <person name="Ladd B."/>
            <person name="Jarett J.K."/>
            <person name="Geller-Mcgrath D.E."/>
            <person name="Sieber C.M.K."/>
            <person name="Emerson J.B."/>
            <person name="Anantharaman K."/>
            <person name="Thomas B.C."/>
            <person name="Malmstrom R."/>
            <person name="Stieglmeier M."/>
            <person name="Klingl A."/>
            <person name="Woyke T."/>
            <person name="Ryan C.M."/>
            <person name="Banfield J.F."/>
        </authorList>
    </citation>
    <scope>NUCLEOTIDE SEQUENCE [LARGE SCALE GENOMIC DNA]</scope>
</reference>
<evidence type="ECO:0000256" key="1">
    <source>
        <dbReference type="SAM" id="Phobius"/>
    </source>
</evidence>
<evidence type="ECO:0000313" key="3">
    <source>
        <dbReference type="Proteomes" id="UP000231071"/>
    </source>
</evidence>